<sequence length="85" mass="9615">MTEHFLRFEHEVRDGLNTYTARAGRFTAWGQHPHRPDPTATSTVDRVAAHHTTAYRRYLDGIPAMRTLADFHAAATQLLADGRGR</sequence>
<dbReference type="EMBL" id="JBHSIU010000010">
    <property type="protein sequence ID" value="MFC4997883.1"/>
    <property type="molecule type" value="Genomic_DNA"/>
</dbReference>
<keyword evidence="2" id="KW-1185">Reference proteome</keyword>
<evidence type="ECO:0000313" key="1">
    <source>
        <dbReference type="EMBL" id="MFC4997883.1"/>
    </source>
</evidence>
<name>A0ABV9VNH0_9ACTN</name>
<organism evidence="1 2">
    <name type="scientific">Dactylosporangium cerinum</name>
    <dbReference type="NCBI Taxonomy" id="1434730"/>
    <lineage>
        <taxon>Bacteria</taxon>
        <taxon>Bacillati</taxon>
        <taxon>Actinomycetota</taxon>
        <taxon>Actinomycetes</taxon>
        <taxon>Micromonosporales</taxon>
        <taxon>Micromonosporaceae</taxon>
        <taxon>Dactylosporangium</taxon>
    </lineage>
</organism>
<reference evidence="2" key="1">
    <citation type="journal article" date="2019" name="Int. J. Syst. Evol. Microbiol.">
        <title>The Global Catalogue of Microorganisms (GCM) 10K type strain sequencing project: providing services to taxonomists for standard genome sequencing and annotation.</title>
        <authorList>
            <consortium name="The Broad Institute Genomics Platform"/>
            <consortium name="The Broad Institute Genome Sequencing Center for Infectious Disease"/>
            <person name="Wu L."/>
            <person name="Ma J."/>
        </authorList>
    </citation>
    <scope>NUCLEOTIDE SEQUENCE [LARGE SCALE GENOMIC DNA]</scope>
    <source>
        <strain evidence="2">CGMCC 4.7152</strain>
    </source>
</reference>
<gene>
    <name evidence="1" type="ORF">ACFPIJ_08580</name>
</gene>
<protein>
    <submittedName>
        <fullName evidence="1">Uncharacterized protein</fullName>
    </submittedName>
</protein>
<accession>A0ABV9VNH0</accession>
<dbReference type="Proteomes" id="UP001595912">
    <property type="component" value="Unassembled WGS sequence"/>
</dbReference>
<comment type="caution">
    <text evidence="1">The sequence shown here is derived from an EMBL/GenBank/DDBJ whole genome shotgun (WGS) entry which is preliminary data.</text>
</comment>
<proteinExistence type="predicted"/>
<dbReference type="RefSeq" id="WP_380114127.1">
    <property type="nucleotide sequence ID" value="NZ_JBHSIU010000010.1"/>
</dbReference>
<evidence type="ECO:0000313" key="2">
    <source>
        <dbReference type="Proteomes" id="UP001595912"/>
    </source>
</evidence>